<evidence type="ECO:0000256" key="6">
    <source>
        <dbReference type="SAM" id="MobiDB-lite"/>
    </source>
</evidence>
<feature type="transmembrane region" description="Helical" evidence="7">
    <location>
        <begin position="250"/>
        <end position="274"/>
    </location>
</feature>
<evidence type="ECO:0000256" key="1">
    <source>
        <dbReference type="ARBA" id="ARBA00004651"/>
    </source>
</evidence>
<feature type="transmembrane region" description="Helical" evidence="7">
    <location>
        <begin position="286"/>
        <end position="309"/>
    </location>
</feature>
<evidence type="ECO:0000256" key="3">
    <source>
        <dbReference type="ARBA" id="ARBA00022692"/>
    </source>
</evidence>
<keyword evidence="3 7" id="KW-0812">Transmembrane</keyword>
<dbReference type="Proteomes" id="UP000634660">
    <property type="component" value="Unassembled WGS sequence"/>
</dbReference>
<dbReference type="GO" id="GO:0005886">
    <property type="term" value="C:plasma membrane"/>
    <property type="evidence" value="ECO:0007669"/>
    <property type="project" value="UniProtKB-SubCell"/>
</dbReference>
<evidence type="ECO:0000256" key="4">
    <source>
        <dbReference type="ARBA" id="ARBA00022989"/>
    </source>
</evidence>
<feature type="transmembrane region" description="Helical" evidence="7">
    <location>
        <begin position="370"/>
        <end position="398"/>
    </location>
</feature>
<dbReference type="EMBL" id="BMVX01000011">
    <property type="protein sequence ID" value="GGZ69985.1"/>
    <property type="molecule type" value="Genomic_DNA"/>
</dbReference>
<dbReference type="Proteomes" id="UP000326831">
    <property type="component" value="Chromosome"/>
</dbReference>
<evidence type="ECO:0000256" key="5">
    <source>
        <dbReference type="ARBA" id="ARBA00023136"/>
    </source>
</evidence>
<feature type="transmembrane region" description="Helical" evidence="7">
    <location>
        <begin position="44"/>
        <end position="71"/>
    </location>
</feature>
<dbReference type="InterPro" id="IPR011701">
    <property type="entry name" value="MFS"/>
</dbReference>
<dbReference type="SUPFAM" id="SSF103473">
    <property type="entry name" value="MFS general substrate transporter"/>
    <property type="match status" value="1"/>
</dbReference>
<dbReference type="OrthoDB" id="4544213at2"/>
<feature type="transmembrane region" description="Helical" evidence="7">
    <location>
        <begin position="340"/>
        <end position="358"/>
    </location>
</feature>
<dbReference type="InterPro" id="IPR036259">
    <property type="entry name" value="MFS_trans_sf"/>
</dbReference>
<feature type="transmembrane region" description="Helical" evidence="7">
    <location>
        <begin position="77"/>
        <end position="100"/>
    </location>
</feature>
<feature type="transmembrane region" description="Helical" evidence="7">
    <location>
        <begin position="112"/>
        <end position="134"/>
    </location>
</feature>
<dbReference type="CDD" id="cd06173">
    <property type="entry name" value="MFS_MefA_like"/>
    <property type="match status" value="1"/>
</dbReference>
<dbReference type="PANTHER" id="PTHR23513:SF6">
    <property type="entry name" value="MAJOR FACILITATOR SUPERFAMILY ASSOCIATED DOMAIN-CONTAINING PROTEIN"/>
    <property type="match status" value="1"/>
</dbReference>
<reference evidence="10 11" key="2">
    <citation type="submission" date="2017-09" db="EMBL/GenBank/DDBJ databases">
        <authorList>
            <person name="Lee N."/>
            <person name="Cho B.-K."/>
        </authorList>
    </citation>
    <scope>NUCLEOTIDE SEQUENCE [LARGE SCALE GENOMIC DNA]</scope>
    <source>
        <strain evidence="10 11">ATCC 27467</strain>
    </source>
</reference>
<feature type="domain" description="Major facilitator superfamily (MFS) profile" evidence="8">
    <location>
        <begin position="42"/>
        <end position="432"/>
    </location>
</feature>
<evidence type="ECO:0000313" key="9">
    <source>
        <dbReference type="EMBL" id="GGZ69985.1"/>
    </source>
</evidence>
<feature type="transmembrane region" description="Helical" evidence="7">
    <location>
        <begin position="404"/>
        <end position="422"/>
    </location>
</feature>
<keyword evidence="2" id="KW-1003">Cell membrane</keyword>
<evidence type="ECO:0000313" key="11">
    <source>
        <dbReference type="Proteomes" id="UP000326831"/>
    </source>
</evidence>
<evidence type="ECO:0000313" key="10">
    <source>
        <dbReference type="EMBL" id="QEU82331.1"/>
    </source>
</evidence>
<dbReference type="Gene3D" id="1.20.1250.20">
    <property type="entry name" value="MFS general substrate transporter like domains"/>
    <property type="match status" value="1"/>
</dbReference>
<reference evidence="9" key="1">
    <citation type="journal article" date="2014" name="Int. J. Syst. Evol. Microbiol.">
        <title>Complete genome sequence of Corynebacterium casei LMG S-19264T (=DSM 44701T), isolated from a smear-ripened cheese.</title>
        <authorList>
            <consortium name="US DOE Joint Genome Institute (JGI-PGF)"/>
            <person name="Walter F."/>
            <person name="Albersmeier A."/>
            <person name="Kalinowski J."/>
            <person name="Ruckert C."/>
        </authorList>
    </citation>
    <scope>NUCLEOTIDE SEQUENCE</scope>
    <source>
        <strain evidence="9">JCM 4834</strain>
    </source>
</reference>
<dbReference type="RefSeq" id="WP_150521339.1">
    <property type="nucleotide sequence ID" value="NZ_BMVX01000011.1"/>
</dbReference>
<dbReference type="EMBL" id="CP023701">
    <property type="protein sequence ID" value="QEU82331.1"/>
    <property type="molecule type" value="Genomic_DNA"/>
</dbReference>
<keyword evidence="11" id="KW-1185">Reference proteome</keyword>
<proteinExistence type="predicted"/>
<gene>
    <name evidence="10" type="ORF">CP968_32315</name>
    <name evidence="9" type="ORF">GCM10010371_32340</name>
</gene>
<keyword evidence="4 7" id="KW-1133">Transmembrane helix</keyword>
<protein>
    <submittedName>
        <fullName evidence="10">MFS transporter</fullName>
    </submittedName>
</protein>
<keyword evidence="5 7" id="KW-0472">Membrane</keyword>
<dbReference type="KEGG" id="ssub:CP968_32315"/>
<organism evidence="10 11">
    <name type="scientific">Streptomyces subrutilus</name>
    <dbReference type="NCBI Taxonomy" id="36818"/>
    <lineage>
        <taxon>Bacteria</taxon>
        <taxon>Bacillati</taxon>
        <taxon>Actinomycetota</taxon>
        <taxon>Actinomycetes</taxon>
        <taxon>Kitasatosporales</taxon>
        <taxon>Streptomycetaceae</taxon>
        <taxon>Streptomyces</taxon>
    </lineage>
</organism>
<sequence>MDEAEEISRPLGPDLSRDPPPPSSPPPSPPLPPSPSPFRRRDFALFWTAGAVDGLGTCASSLFLPLILLGAGYAPGLAGLVASVALVSGLVVSPVAGVFADRRPRRPMMYGSALVAAAAMGSVFAAVALGHVVLVHVLVAAAVEQAASATYGAAASGTIRRLVPPEGYPRAIGYLQARDQAVQIIGPTLGGVLYQLARWVPLLADAVSFLLVALLSKAIRTDLTPGRDGPPPAFARDLAEGLRFVCAEPFLRFVVVWTAGINALLGALYFHAVFASHAQGASPSSIGLILTLAGVGGLLGALAAPWLVARVPAARIVTGASWAMVPTAAGLAFASRTWAYGLLLSGVSLIVPAVAVVLQTRAVLVTPDRLLARMGTVLGTAGQGVAVLAPVAAGVLVAAYGGRAVALGCAGAFAGLALYATARAGLVVREAS</sequence>
<dbReference type="InterPro" id="IPR020846">
    <property type="entry name" value="MFS_dom"/>
</dbReference>
<comment type="subcellular location">
    <subcellularLocation>
        <location evidence="1">Cell membrane</location>
        <topology evidence="1">Multi-pass membrane protein</topology>
    </subcellularLocation>
</comment>
<dbReference type="PANTHER" id="PTHR23513">
    <property type="entry name" value="INTEGRAL MEMBRANE EFFLUX PROTEIN-RELATED"/>
    <property type="match status" value="1"/>
</dbReference>
<dbReference type="Pfam" id="PF07690">
    <property type="entry name" value="MFS_1"/>
    <property type="match status" value="1"/>
</dbReference>
<feature type="compositionally biased region" description="Pro residues" evidence="6">
    <location>
        <begin position="18"/>
        <end position="34"/>
    </location>
</feature>
<reference evidence="9" key="3">
    <citation type="submission" date="2020-09" db="EMBL/GenBank/DDBJ databases">
        <authorList>
            <person name="Sun Q."/>
            <person name="Ohkuma M."/>
        </authorList>
    </citation>
    <scope>NUCLEOTIDE SEQUENCE</scope>
    <source>
        <strain evidence="9">JCM 4834</strain>
    </source>
</reference>
<dbReference type="GO" id="GO:0022857">
    <property type="term" value="F:transmembrane transporter activity"/>
    <property type="evidence" value="ECO:0007669"/>
    <property type="project" value="InterPro"/>
</dbReference>
<evidence type="ECO:0000256" key="7">
    <source>
        <dbReference type="SAM" id="Phobius"/>
    </source>
</evidence>
<accession>A0A5P2UXT9</accession>
<feature type="transmembrane region" description="Helical" evidence="7">
    <location>
        <begin position="196"/>
        <end position="215"/>
    </location>
</feature>
<evidence type="ECO:0000256" key="2">
    <source>
        <dbReference type="ARBA" id="ARBA00022475"/>
    </source>
</evidence>
<feature type="region of interest" description="Disordered" evidence="6">
    <location>
        <begin position="1"/>
        <end position="34"/>
    </location>
</feature>
<dbReference type="PROSITE" id="PS50850">
    <property type="entry name" value="MFS"/>
    <property type="match status" value="1"/>
</dbReference>
<name>A0A5P2UXT9_9ACTN</name>
<evidence type="ECO:0000259" key="8">
    <source>
        <dbReference type="PROSITE" id="PS50850"/>
    </source>
</evidence>
<dbReference type="AlphaFoldDB" id="A0A5P2UXT9"/>